<evidence type="ECO:0000256" key="3">
    <source>
        <dbReference type="ARBA" id="ARBA00023186"/>
    </source>
</evidence>
<dbReference type="STRING" id="407821.A0A087V143"/>
<accession>A0A087V143</accession>
<organism evidence="6 7">
    <name type="scientific">Stegodyphus mimosarum</name>
    <name type="common">African social velvet spider</name>
    <dbReference type="NCBI Taxonomy" id="407821"/>
    <lineage>
        <taxon>Eukaryota</taxon>
        <taxon>Metazoa</taxon>
        <taxon>Ecdysozoa</taxon>
        <taxon>Arthropoda</taxon>
        <taxon>Chelicerata</taxon>
        <taxon>Arachnida</taxon>
        <taxon>Araneae</taxon>
        <taxon>Araneomorphae</taxon>
        <taxon>Entelegynae</taxon>
        <taxon>Eresoidea</taxon>
        <taxon>Eresidae</taxon>
        <taxon>Stegodyphus</taxon>
    </lineage>
</organism>
<comment type="similarity">
    <text evidence="1">Belongs to the prefoldin subunit beta family.</text>
</comment>
<keyword evidence="5" id="KW-0175">Coiled coil</keyword>
<protein>
    <recommendedName>
        <fullName evidence="4">Probable prefoldin subunit 6</fullName>
    </recommendedName>
</protein>
<dbReference type="OMA" id="VQTEFAQ"/>
<evidence type="ECO:0000256" key="1">
    <source>
        <dbReference type="ARBA" id="ARBA00008045"/>
    </source>
</evidence>
<dbReference type="SUPFAM" id="SSF46579">
    <property type="entry name" value="Prefoldin"/>
    <property type="match status" value="1"/>
</dbReference>
<feature type="non-terminal residue" evidence="6">
    <location>
        <position position="130"/>
    </location>
</feature>
<dbReference type="PANTHER" id="PTHR21431">
    <property type="entry name" value="PREFOLDIN SUBUNIT 6"/>
    <property type="match status" value="1"/>
</dbReference>
<dbReference type="Pfam" id="PF01920">
    <property type="entry name" value="Prefoldin_2"/>
    <property type="match status" value="1"/>
</dbReference>
<evidence type="ECO:0000256" key="4">
    <source>
        <dbReference type="ARBA" id="ARBA00072592"/>
    </source>
</evidence>
<sequence>MKMGSPEELQKKLSQELEKLKVIQKDLSKAMTAKQTLDGQLSENKIVKEELEFLTPENKVYKMTGPVLVQQEIEEAKQNVEKRIMFISSELKRTEDLLKDLSSKQEKQQEILQELQKELQEVHLKNAKRA</sequence>
<evidence type="ECO:0000313" key="6">
    <source>
        <dbReference type="EMBL" id="KFM83332.1"/>
    </source>
</evidence>
<gene>
    <name evidence="6" type="ORF">X975_02070</name>
</gene>
<evidence type="ECO:0000256" key="2">
    <source>
        <dbReference type="ARBA" id="ARBA00011695"/>
    </source>
</evidence>
<evidence type="ECO:0000256" key="5">
    <source>
        <dbReference type="SAM" id="Coils"/>
    </source>
</evidence>
<dbReference type="Gene3D" id="1.10.287.370">
    <property type="match status" value="1"/>
</dbReference>
<dbReference type="CDD" id="cd23161">
    <property type="entry name" value="Prefoldin_6"/>
    <property type="match status" value="1"/>
</dbReference>
<dbReference type="OrthoDB" id="248120at2759"/>
<dbReference type="AlphaFoldDB" id="A0A087V143"/>
<dbReference type="InterPro" id="IPR002777">
    <property type="entry name" value="PFD_beta-like"/>
</dbReference>
<dbReference type="EMBL" id="KL818077">
    <property type="protein sequence ID" value="KFM83332.1"/>
    <property type="molecule type" value="Genomic_DNA"/>
</dbReference>
<dbReference type="PANTHER" id="PTHR21431:SF0">
    <property type="entry name" value="PREFOLDIN SUBUNIT 6"/>
    <property type="match status" value="1"/>
</dbReference>
<dbReference type="GO" id="GO:0006457">
    <property type="term" value="P:protein folding"/>
    <property type="evidence" value="ECO:0007669"/>
    <property type="project" value="InterPro"/>
</dbReference>
<dbReference type="FunFam" id="1.10.287.370:FF:000003">
    <property type="entry name" value="Prefoldin subunit 6"/>
    <property type="match status" value="1"/>
</dbReference>
<dbReference type="GO" id="GO:0005737">
    <property type="term" value="C:cytoplasm"/>
    <property type="evidence" value="ECO:0007669"/>
    <property type="project" value="TreeGrafter"/>
</dbReference>
<dbReference type="GO" id="GO:0051082">
    <property type="term" value="F:unfolded protein binding"/>
    <property type="evidence" value="ECO:0007669"/>
    <property type="project" value="InterPro"/>
</dbReference>
<dbReference type="InterPro" id="IPR009053">
    <property type="entry name" value="Prefoldin"/>
</dbReference>
<proteinExistence type="inferred from homology"/>
<comment type="subunit">
    <text evidence="2">Heterohexamer of two PFD-alpha type and four PFD-beta type subunits.</text>
</comment>
<feature type="coiled-coil region" evidence="5">
    <location>
        <begin position="77"/>
        <end position="125"/>
    </location>
</feature>
<evidence type="ECO:0000313" key="7">
    <source>
        <dbReference type="Proteomes" id="UP000054359"/>
    </source>
</evidence>
<reference evidence="6 7" key="1">
    <citation type="submission" date="2013-11" db="EMBL/GenBank/DDBJ databases">
        <title>Genome sequencing of Stegodyphus mimosarum.</title>
        <authorList>
            <person name="Bechsgaard J."/>
        </authorList>
    </citation>
    <scope>NUCLEOTIDE SEQUENCE [LARGE SCALE GENOMIC DNA]</scope>
</reference>
<dbReference type="GO" id="GO:0051131">
    <property type="term" value="P:chaperone-mediated protein complex assembly"/>
    <property type="evidence" value="ECO:0007669"/>
    <property type="project" value="TreeGrafter"/>
</dbReference>
<keyword evidence="7" id="KW-1185">Reference proteome</keyword>
<name>A0A087V143_STEMI</name>
<dbReference type="GO" id="GO:0051087">
    <property type="term" value="F:protein-folding chaperone binding"/>
    <property type="evidence" value="ECO:0007669"/>
    <property type="project" value="TreeGrafter"/>
</dbReference>
<dbReference type="GO" id="GO:0016272">
    <property type="term" value="C:prefoldin complex"/>
    <property type="evidence" value="ECO:0007669"/>
    <property type="project" value="InterPro"/>
</dbReference>
<dbReference type="Proteomes" id="UP000054359">
    <property type="component" value="Unassembled WGS sequence"/>
</dbReference>
<keyword evidence="3" id="KW-0143">Chaperone</keyword>